<name>A0A401FP60_9LACO</name>
<keyword evidence="2" id="KW-0132">Cell division</keyword>
<dbReference type="Proteomes" id="UP000286974">
    <property type="component" value="Unassembled WGS sequence"/>
</dbReference>
<gene>
    <name evidence="2" type="ORF">NBRC111893_2315</name>
</gene>
<keyword evidence="1" id="KW-0175">Coiled coil</keyword>
<dbReference type="InterPro" id="IPR039076">
    <property type="entry name" value="DivIC"/>
</dbReference>
<evidence type="ECO:0000313" key="2">
    <source>
        <dbReference type="EMBL" id="GAY74169.1"/>
    </source>
</evidence>
<dbReference type="EMBL" id="BEXA01000007">
    <property type="protein sequence ID" value="GAY74169.1"/>
    <property type="molecule type" value="Genomic_DNA"/>
</dbReference>
<evidence type="ECO:0000256" key="1">
    <source>
        <dbReference type="SAM" id="Coils"/>
    </source>
</evidence>
<dbReference type="GO" id="GO:0051301">
    <property type="term" value="P:cell division"/>
    <property type="evidence" value="ECO:0007669"/>
    <property type="project" value="UniProtKB-KW"/>
</dbReference>
<sequence length="131" mass="15070">MAKSKGKISKLENEFTKKRDIEILKNKMSLKLSHKRKRRALEIIGGFACVVLLFGVQIVRAKGNLTQINSQIAKQQANLKSEKATKKQLSVKVKQLNNHSYVEKLIRERYYYTKPGETVYSFPDKAIDDLD</sequence>
<dbReference type="PANTHER" id="PTHR40027:SF1">
    <property type="entry name" value="CELL DIVISION PROTEIN DIVIC"/>
    <property type="match status" value="1"/>
</dbReference>
<dbReference type="RefSeq" id="WP_125008882.1">
    <property type="nucleotide sequence ID" value="NZ_BEXA01000007.1"/>
</dbReference>
<reference evidence="2 3" key="1">
    <citation type="submission" date="2017-11" db="EMBL/GenBank/DDBJ databases">
        <title>Draft Genome Sequence of Lactobacillus curieae NBRC 111893 isolated from Koso, a Japanese sugar-Vegetable Fermented Beverage.</title>
        <authorList>
            <person name="Chiou T.Y."/>
            <person name="Oshima K."/>
            <person name="Suda W."/>
            <person name="Hattori M."/>
            <person name="Takahashi T."/>
        </authorList>
    </citation>
    <scope>NUCLEOTIDE SEQUENCE [LARGE SCALE GENOMIC DNA]</scope>
    <source>
        <strain evidence="2 3">NBRC111893</strain>
    </source>
</reference>
<protein>
    <submittedName>
        <fullName evidence="2">Cell division protein DivIC</fullName>
    </submittedName>
</protein>
<proteinExistence type="predicted"/>
<dbReference type="Pfam" id="PF04977">
    <property type="entry name" value="DivIC"/>
    <property type="match status" value="1"/>
</dbReference>
<keyword evidence="3" id="KW-1185">Reference proteome</keyword>
<dbReference type="AlphaFoldDB" id="A0A401FP60"/>
<evidence type="ECO:0000313" key="3">
    <source>
        <dbReference type="Proteomes" id="UP000286974"/>
    </source>
</evidence>
<organism evidence="2 3">
    <name type="scientific">Lentilactobacillus kosonis</name>
    <dbReference type="NCBI Taxonomy" id="2810561"/>
    <lineage>
        <taxon>Bacteria</taxon>
        <taxon>Bacillati</taxon>
        <taxon>Bacillota</taxon>
        <taxon>Bacilli</taxon>
        <taxon>Lactobacillales</taxon>
        <taxon>Lactobacillaceae</taxon>
        <taxon>Lentilactobacillus</taxon>
    </lineage>
</organism>
<comment type="caution">
    <text evidence="2">The sequence shown here is derived from an EMBL/GenBank/DDBJ whole genome shotgun (WGS) entry which is preliminary data.</text>
</comment>
<dbReference type="OrthoDB" id="2151746at2"/>
<dbReference type="STRING" id="1138822.PL11_007285"/>
<dbReference type="InterPro" id="IPR007060">
    <property type="entry name" value="FtsL/DivIC"/>
</dbReference>
<feature type="coiled-coil region" evidence="1">
    <location>
        <begin position="58"/>
        <end position="99"/>
    </location>
</feature>
<dbReference type="PANTHER" id="PTHR40027">
    <property type="entry name" value="CELL DIVISION PROTEIN DIVIC"/>
    <property type="match status" value="1"/>
</dbReference>
<keyword evidence="2" id="KW-0131">Cell cycle</keyword>
<accession>A0A401FP60</accession>